<gene>
    <name evidence="2" type="ORF">CDL15_Pgr006837</name>
</gene>
<dbReference type="EMBL" id="MTKT01002214">
    <property type="protein sequence ID" value="OWM80807.1"/>
    <property type="molecule type" value="Genomic_DNA"/>
</dbReference>
<proteinExistence type="predicted"/>
<evidence type="ECO:0000313" key="2">
    <source>
        <dbReference type="EMBL" id="OWM80807.1"/>
    </source>
</evidence>
<accession>A0A218X769</accession>
<comment type="caution">
    <text evidence="2">The sequence shown here is derived from an EMBL/GenBank/DDBJ whole genome shotgun (WGS) entry which is preliminary data.</text>
</comment>
<dbReference type="InterPro" id="IPR006566">
    <property type="entry name" value="FBD"/>
</dbReference>
<dbReference type="Proteomes" id="UP000197138">
    <property type="component" value="Unassembled WGS sequence"/>
</dbReference>
<name>A0A218X769_PUNGR</name>
<sequence>MQLKLVCCQETRVDINEDGQAQANQSYSTLLDCFSQLPLIAVLVVEKNWLKYWSCGELPEKLPSPCLNLNTPGVTIDFDSEKEISTVLCLLRSWPKLRKLYLIARQSSGQGNADAGYGFLERHHSPCPLLQLRTATIYGISGTRLELGLIRFVLGNSPWLKKMFTVGSAPPTYQLLRDLLRIERASP</sequence>
<organism evidence="2 3">
    <name type="scientific">Punica granatum</name>
    <name type="common">Pomegranate</name>
    <dbReference type="NCBI Taxonomy" id="22663"/>
    <lineage>
        <taxon>Eukaryota</taxon>
        <taxon>Viridiplantae</taxon>
        <taxon>Streptophyta</taxon>
        <taxon>Embryophyta</taxon>
        <taxon>Tracheophyta</taxon>
        <taxon>Spermatophyta</taxon>
        <taxon>Magnoliopsida</taxon>
        <taxon>eudicotyledons</taxon>
        <taxon>Gunneridae</taxon>
        <taxon>Pentapetalae</taxon>
        <taxon>rosids</taxon>
        <taxon>malvids</taxon>
        <taxon>Myrtales</taxon>
        <taxon>Lythraceae</taxon>
        <taxon>Punica</taxon>
    </lineage>
</organism>
<reference evidence="3" key="1">
    <citation type="journal article" date="2017" name="Plant J.">
        <title>The pomegranate (Punica granatum L.) genome and the genomics of punicalagin biosynthesis.</title>
        <authorList>
            <person name="Qin G."/>
            <person name="Xu C."/>
            <person name="Ming R."/>
            <person name="Tang H."/>
            <person name="Guyot R."/>
            <person name="Kramer E.M."/>
            <person name="Hu Y."/>
            <person name="Yi X."/>
            <person name="Qi Y."/>
            <person name="Xu X."/>
            <person name="Gao Z."/>
            <person name="Pan H."/>
            <person name="Jian J."/>
            <person name="Tian Y."/>
            <person name="Yue Z."/>
            <person name="Xu Y."/>
        </authorList>
    </citation>
    <scope>NUCLEOTIDE SEQUENCE [LARGE SCALE GENOMIC DNA]</scope>
    <source>
        <strain evidence="3">cv. Dabenzi</strain>
    </source>
</reference>
<protein>
    <recommendedName>
        <fullName evidence="1">FBD domain-containing protein</fullName>
    </recommendedName>
</protein>
<feature type="domain" description="FBD" evidence="1">
    <location>
        <begin position="126"/>
        <end position="163"/>
    </location>
</feature>
<evidence type="ECO:0000313" key="3">
    <source>
        <dbReference type="Proteomes" id="UP000197138"/>
    </source>
</evidence>
<dbReference type="Pfam" id="PF08387">
    <property type="entry name" value="FBD"/>
    <property type="match status" value="1"/>
</dbReference>
<evidence type="ECO:0000259" key="1">
    <source>
        <dbReference type="Pfam" id="PF08387"/>
    </source>
</evidence>
<dbReference type="AlphaFoldDB" id="A0A218X769"/>